<keyword evidence="2" id="KW-1185">Reference proteome</keyword>
<dbReference type="Proteomes" id="UP000576082">
    <property type="component" value="Unassembled WGS sequence"/>
</dbReference>
<evidence type="ECO:0000313" key="1">
    <source>
        <dbReference type="EMBL" id="NME67142.1"/>
    </source>
</evidence>
<accession>A0A7X9RTE6</accession>
<sequence length="153" mass="17519">MILLFNKCKSECDHCNEGTGSISQYQIVNGIDSELIVEIYGQSLKTSIELEPNDTSDFWVRIAYPAELESTFFSLDRNNNGQSFPYDSDSIAILLNGEVQRKYIQNIKDQDLNWETSIYNEFSAYESIKIEPSSENVYSYYYIIDSAKLGLSD</sequence>
<comment type="caution">
    <text evidence="1">The sequence shown here is derived from an EMBL/GenBank/DDBJ whole genome shotgun (WGS) entry which is preliminary data.</text>
</comment>
<dbReference type="RefSeq" id="WP_169655275.1">
    <property type="nucleotide sequence ID" value="NZ_JABANE010000008.1"/>
</dbReference>
<evidence type="ECO:0000313" key="2">
    <source>
        <dbReference type="Proteomes" id="UP000576082"/>
    </source>
</evidence>
<reference evidence="1 2" key="1">
    <citation type="submission" date="2020-04" db="EMBL/GenBank/DDBJ databases">
        <title>Flammeovirga sp. SR4, a novel species isolated from seawater.</title>
        <authorList>
            <person name="Wang X."/>
        </authorList>
    </citation>
    <scope>NUCLEOTIDE SEQUENCE [LARGE SCALE GENOMIC DNA]</scope>
    <source>
        <strain evidence="1 2">ATCC 23126</strain>
    </source>
</reference>
<proteinExistence type="predicted"/>
<dbReference type="AlphaFoldDB" id="A0A7X9RTE6"/>
<gene>
    <name evidence="1" type="ORF">HHU12_04105</name>
</gene>
<dbReference type="EMBL" id="JABANE010000008">
    <property type="protein sequence ID" value="NME67142.1"/>
    <property type="molecule type" value="Genomic_DNA"/>
</dbReference>
<name>A0A7X9RTE6_9BACT</name>
<protein>
    <submittedName>
        <fullName evidence="1">Uncharacterized protein</fullName>
    </submittedName>
</protein>
<organism evidence="1 2">
    <name type="scientific">Flammeovirga aprica JL-4</name>
    <dbReference type="NCBI Taxonomy" id="694437"/>
    <lineage>
        <taxon>Bacteria</taxon>
        <taxon>Pseudomonadati</taxon>
        <taxon>Bacteroidota</taxon>
        <taxon>Cytophagia</taxon>
        <taxon>Cytophagales</taxon>
        <taxon>Flammeovirgaceae</taxon>
        <taxon>Flammeovirga</taxon>
    </lineage>
</organism>